<dbReference type="InterPro" id="IPR029058">
    <property type="entry name" value="AB_hydrolase_fold"/>
</dbReference>
<dbReference type="GeneID" id="80897123"/>
<dbReference type="EMBL" id="JAJHUN010000008">
    <property type="protein sequence ID" value="KAJ4153479.1"/>
    <property type="molecule type" value="Genomic_DNA"/>
</dbReference>
<feature type="domain" description="Peptidase S9 prolyl oligopeptidase catalytic" evidence="1">
    <location>
        <begin position="2"/>
        <end position="173"/>
    </location>
</feature>
<protein>
    <recommendedName>
        <fullName evidence="1">Peptidase S9 prolyl oligopeptidase catalytic domain-containing protein</fullName>
    </recommendedName>
</protein>
<dbReference type="GO" id="GO:0008236">
    <property type="term" value="F:serine-type peptidase activity"/>
    <property type="evidence" value="ECO:0007669"/>
    <property type="project" value="InterPro"/>
</dbReference>
<comment type="caution">
    <text evidence="2">The sequence shown here is derived from an EMBL/GenBank/DDBJ whole genome shotgun (WGS) entry which is preliminary data.</text>
</comment>
<dbReference type="InterPro" id="IPR050278">
    <property type="entry name" value="Serine_Prot_S9B/DPPIV"/>
</dbReference>
<sequence>MGINGRSKAFRDVSCKNLTDAGFPDRVKRMQAVAKTSLWMDTSCVGVTGGSAGGQNATAALLHYNDFYKAAVAESGSHDDRMSDYKWAEMFLSWPVGASYETNSNCVNAGKLSGTLLLVTGEVDNVVDPATTMRFASALIEANEDFDLAVVPKVGHFTAGLDWLQQKRAQFFKRRLQV</sequence>
<accession>A0A9W8QF24</accession>
<dbReference type="Proteomes" id="UP001144673">
    <property type="component" value="Chromosome 5"/>
</dbReference>
<evidence type="ECO:0000259" key="1">
    <source>
        <dbReference type="Pfam" id="PF00326"/>
    </source>
</evidence>
<organism evidence="2 3">
    <name type="scientific">Akanthomyces muscarius</name>
    <name type="common">Entomopathogenic fungus</name>
    <name type="synonym">Lecanicillium muscarium</name>
    <dbReference type="NCBI Taxonomy" id="2231603"/>
    <lineage>
        <taxon>Eukaryota</taxon>
        <taxon>Fungi</taxon>
        <taxon>Dikarya</taxon>
        <taxon>Ascomycota</taxon>
        <taxon>Pezizomycotina</taxon>
        <taxon>Sordariomycetes</taxon>
        <taxon>Hypocreomycetidae</taxon>
        <taxon>Hypocreales</taxon>
        <taxon>Cordycipitaceae</taxon>
        <taxon>Akanthomyces</taxon>
    </lineage>
</organism>
<dbReference type="PANTHER" id="PTHR11731">
    <property type="entry name" value="PROTEASE FAMILY S9B,C DIPEPTIDYL-PEPTIDASE IV-RELATED"/>
    <property type="match status" value="1"/>
</dbReference>
<dbReference type="RefSeq" id="XP_056054137.1">
    <property type="nucleotide sequence ID" value="XM_056197050.1"/>
</dbReference>
<dbReference type="SUPFAM" id="SSF53474">
    <property type="entry name" value="alpha/beta-Hydrolases"/>
    <property type="match status" value="1"/>
</dbReference>
<evidence type="ECO:0000313" key="2">
    <source>
        <dbReference type="EMBL" id="KAJ4153479.1"/>
    </source>
</evidence>
<name>A0A9W8QF24_AKAMU</name>
<dbReference type="AlphaFoldDB" id="A0A9W8QF24"/>
<dbReference type="InterPro" id="IPR001375">
    <property type="entry name" value="Peptidase_S9_cat"/>
</dbReference>
<dbReference type="KEGG" id="amus:LMH87_009964"/>
<gene>
    <name evidence="2" type="ORF">LMH87_009964</name>
</gene>
<reference evidence="2" key="1">
    <citation type="journal article" date="2023" name="Access Microbiol">
        <title>De-novo genome assembly for Akanthomyces muscarius, a biocontrol agent of insect agricultural pests.</title>
        <authorList>
            <person name="Erdos Z."/>
            <person name="Studholme D.J."/>
            <person name="Raymond B."/>
            <person name="Sharma M."/>
        </authorList>
    </citation>
    <scope>NUCLEOTIDE SEQUENCE</scope>
    <source>
        <strain evidence="2">Ve6</strain>
    </source>
</reference>
<keyword evidence="3" id="KW-1185">Reference proteome</keyword>
<dbReference type="GO" id="GO:0006508">
    <property type="term" value="P:proteolysis"/>
    <property type="evidence" value="ECO:0007669"/>
    <property type="project" value="InterPro"/>
</dbReference>
<dbReference type="Pfam" id="PF00326">
    <property type="entry name" value="Peptidase_S9"/>
    <property type="match status" value="1"/>
</dbReference>
<dbReference type="PANTHER" id="PTHR11731:SF118">
    <property type="entry name" value="BLR1971 PROTEIN"/>
    <property type="match status" value="1"/>
</dbReference>
<proteinExistence type="predicted"/>
<dbReference type="Gene3D" id="3.40.50.1820">
    <property type="entry name" value="alpha/beta hydrolase"/>
    <property type="match status" value="1"/>
</dbReference>
<evidence type="ECO:0000313" key="3">
    <source>
        <dbReference type="Proteomes" id="UP001144673"/>
    </source>
</evidence>